<dbReference type="Gene3D" id="3.30.390.30">
    <property type="match status" value="1"/>
</dbReference>
<evidence type="ECO:0000256" key="2">
    <source>
        <dbReference type="ARBA" id="ARBA00007532"/>
    </source>
</evidence>
<comment type="similarity">
    <text evidence="2">Belongs to the class-I pyridine nucleotide-disulfide oxidoreductase family.</text>
</comment>
<dbReference type="Proteomes" id="UP001194580">
    <property type="component" value="Unassembled WGS sequence"/>
</dbReference>
<dbReference type="GO" id="GO:0005739">
    <property type="term" value="C:mitochondrion"/>
    <property type="evidence" value="ECO:0007669"/>
    <property type="project" value="TreeGrafter"/>
</dbReference>
<keyword evidence="6" id="KW-1015">Disulfide bond</keyword>
<dbReference type="AlphaFoldDB" id="A0AAD4DHG8"/>
<keyword evidence="3" id="KW-0285">Flavoprotein</keyword>
<evidence type="ECO:0000256" key="1">
    <source>
        <dbReference type="ARBA" id="ARBA00001974"/>
    </source>
</evidence>
<dbReference type="EMBL" id="JAAAIL010000229">
    <property type="protein sequence ID" value="KAG0277994.1"/>
    <property type="molecule type" value="Genomic_DNA"/>
</dbReference>
<evidence type="ECO:0000256" key="5">
    <source>
        <dbReference type="ARBA" id="ARBA00023002"/>
    </source>
</evidence>
<dbReference type="PANTHER" id="PTHR42737:SF2">
    <property type="entry name" value="GLUTATHIONE REDUCTASE"/>
    <property type="match status" value="1"/>
</dbReference>
<organism evidence="10 11">
    <name type="scientific">Linnemannia exigua</name>
    <dbReference type="NCBI Taxonomy" id="604196"/>
    <lineage>
        <taxon>Eukaryota</taxon>
        <taxon>Fungi</taxon>
        <taxon>Fungi incertae sedis</taxon>
        <taxon>Mucoromycota</taxon>
        <taxon>Mortierellomycotina</taxon>
        <taxon>Mortierellomycetes</taxon>
        <taxon>Mortierellales</taxon>
        <taxon>Mortierellaceae</taxon>
        <taxon>Linnemannia</taxon>
    </lineage>
</organism>
<dbReference type="PRINTS" id="PR00368">
    <property type="entry name" value="FADPNR"/>
</dbReference>
<protein>
    <submittedName>
        <fullName evidence="10">Glutathione reductase</fullName>
    </submittedName>
</protein>
<keyword evidence="7" id="KW-0676">Redox-active center</keyword>
<dbReference type="SUPFAM" id="SSF51905">
    <property type="entry name" value="FAD/NAD(P)-binding domain"/>
    <property type="match status" value="1"/>
</dbReference>
<dbReference type="Gene3D" id="3.50.50.60">
    <property type="entry name" value="FAD/NAD(P)-binding domain"/>
    <property type="match status" value="1"/>
</dbReference>
<evidence type="ECO:0000256" key="6">
    <source>
        <dbReference type="ARBA" id="ARBA00023157"/>
    </source>
</evidence>
<keyword evidence="5" id="KW-0560">Oxidoreductase</keyword>
<keyword evidence="4" id="KW-0274">FAD</keyword>
<dbReference type="Pfam" id="PF02852">
    <property type="entry name" value="Pyr_redox_dim"/>
    <property type="match status" value="1"/>
</dbReference>
<dbReference type="Pfam" id="PF07992">
    <property type="entry name" value="Pyr_redox_2"/>
    <property type="match status" value="1"/>
</dbReference>
<feature type="domain" description="Pyridine nucleotide-disulphide oxidoreductase dimerisation" evidence="8">
    <location>
        <begin position="332"/>
        <end position="369"/>
    </location>
</feature>
<dbReference type="InterPro" id="IPR023753">
    <property type="entry name" value="FAD/NAD-binding_dom"/>
</dbReference>
<dbReference type="GO" id="GO:0045454">
    <property type="term" value="P:cell redox homeostasis"/>
    <property type="evidence" value="ECO:0007669"/>
    <property type="project" value="InterPro"/>
</dbReference>
<evidence type="ECO:0000259" key="8">
    <source>
        <dbReference type="Pfam" id="PF02852"/>
    </source>
</evidence>
<gene>
    <name evidence="10" type="primary">GLR1</name>
    <name evidence="10" type="ORF">BGZ95_004932</name>
</gene>
<evidence type="ECO:0000256" key="7">
    <source>
        <dbReference type="ARBA" id="ARBA00023284"/>
    </source>
</evidence>
<evidence type="ECO:0000259" key="9">
    <source>
        <dbReference type="Pfam" id="PF07992"/>
    </source>
</evidence>
<dbReference type="SUPFAM" id="SSF55424">
    <property type="entry name" value="FAD/NAD-linked reductases, dimerisation (C-terminal) domain"/>
    <property type="match status" value="1"/>
</dbReference>
<dbReference type="PANTHER" id="PTHR42737">
    <property type="entry name" value="GLUTATHIONE REDUCTASE"/>
    <property type="match status" value="1"/>
</dbReference>
<evidence type="ECO:0000256" key="4">
    <source>
        <dbReference type="ARBA" id="ARBA00022827"/>
    </source>
</evidence>
<sequence>MPPTGTIYDYLVIGGGSGGLASARRAASYGAKVGCVPKKVMWNTASIAEAIHDAKEYGFPEVGPATFDWNTLKHKRDAYIKRLNGIYERNLEKDHVEYITGMASFVSKNSVTLGNGEEIHAKKILIAVGGRPTIPKVPGAELGIDSDGFFDLEHQPKRVAVVGTGYIGVELAGIFHALGSKVTIFSRTEEILRSFDPIIKDTLREEMTKIGVNIVPHSAVTSLAQNADKAITLNYVSNDKEATAEFDTVLWAIGREPLLEKLAVDKAGVTLNKKGYVVADEYQETVIPDVYALGDVCGIEQLTPVAIAAGRRLSDRLFGPEQFKNSKLDYRNVPSMLQGFAVALKMGATKADFDSTVALHPTSAEELVTLTKANLKKD</sequence>
<dbReference type="FunFam" id="3.50.50.60:FF:000235">
    <property type="entry name" value="Glutathione reductase"/>
    <property type="match status" value="1"/>
</dbReference>
<evidence type="ECO:0000256" key="3">
    <source>
        <dbReference type="ARBA" id="ARBA00022630"/>
    </source>
</evidence>
<keyword evidence="11" id="KW-1185">Reference proteome</keyword>
<reference evidence="10" key="1">
    <citation type="journal article" date="2020" name="Fungal Divers.">
        <title>Resolving the Mortierellaceae phylogeny through synthesis of multi-gene phylogenetics and phylogenomics.</title>
        <authorList>
            <person name="Vandepol N."/>
            <person name="Liber J."/>
            <person name="Desiro A."/>
            <person name="Na H."/>
            <person name="Kennedy M."/>
            <person name="Barry K."/>
            <person name="Grigoriev I.V."/>
            <person name="Miller A.N."/>
            <person name="O'Donnell K."/>
            <person name="Stajich J.E."/>
            <person name="Bonito G."/>
        </authorList>
    </citation>
    <scope>NUCLEOTIDE SEQUENCE</scope>
    <source>
        <strain evidence="10">NRRL 28262</strain>
    </source>
</reference>
<dbReference type="GO" id="GO:0004362">
    <property type="term" value="F:glutathione-disulfide reductase (NADPH) activity"/>
    <property type="evidence" value="ECO:0007669"/>
    <property type="project" value="TreeGrafter"/>
</dbReference>
<dbReference type="PRINTS" id="PR00411">
    <property type="entry name" value="PNDRDTASEI"/>
</dbReference>
<dbReference type="GO" id="GO:0006749">
    <property type="term" value="P:glutathione metabolic process"/>
    <property type="evidence" value="ECO:0007669"/>
    <property type="project" value="TreeGrafter"/>
</dbReference>
<evidence type="ECO:0000313" key="11">
    <source>
        <dbReference type="Proteomes" id="UP001194580"/>
    </source>
</evidence>
<dbReference type="GO" id="GO:0050660">
    <property type="term" value="F:flavin adenine dinucleotide binding"/>
    <property type="evidence" value="ECO:0007669"/>
    <property type="project" value="InterPro"/>
</dbReference>
<dbReference type="InterPro" id="IPR036188">
    <property type="entry name" value="FAD/NAD-bd_sf"/>
</dbReference>
<accession>A0AAD4DHG8</accession>
<comment type="cofactor">
    <cofactor evidence="1">
        <name>FAD</name>
        <dbReference type="ChEBI" id="CHEBI:57692"/>
    </cofactor>
</comment>
<feature type="domain" description="FAD/NAD(P)-binding" evidence="9">
    <location>
        <begin position="8"/>
        <end position="310"/>
    </location>
</feature>
<proteinExistence type="inferred from homology"/>
<name>A0AAD4DHG8_9FUNG</name>
<dbReference type="InterPro" id="IPR004099">
    <property type="entry name" value="Pyr_nucl-diS_OxRdtase_dimer"/>
</dbReference>
<evidence type="ECO:0000313" key="10">
    <source>
        <dbReference type="EMBL" id="KAG0277994.1"/>
    </source>
</evidence>
<dbReference type="GO" id="GO:0005829">
    <property type="term" value="C:cytosol"/>
    <property type="evidence" value="ECO:0007669"/>
    <property type="project" value="TreeGrafter"/>
</dbReference>
<comment type="caution">
    <text evidence="10">The sequence shown here is derived from an EMBL/GenBank/DDBJ whole genome shotgun (WGS) entry which is preliminary data.</text>
</comment>
<dbReference type="InterPro" id="IPR016156">
    <property type="entry name" value="FAD/NAD-linked_Rdtase_dimer_sf"/>
</dbReference>
<dbReference type="InterPro" id="IPR046952">
    <property type="entry name" value="GSHR/TRXR-like"/>
</dbReference>
<dbReference type="GO" id="GO:0034599">
    <property type="term" value="P:cellular response to oxidative stress"/>
    <property type="evidence" value="ECO:0007669"/>
    <property type="project" value="TreeGrafter"/>
</dbReference>